<dbReference type="SUPFAM" id="SSF46894">
    <property type="entry name" value="C-terminal effector domain of the bipartite response regulators"/>
    <property type="match status" value="1"/>
</dbReference>
<feature type="domain" description="HTH luxR-type" evidence="4">
    <location>
        <begin position="970"/>
        <end position="1035"/>
    </location>
</feature>
<dbReference type="CDD" id="cd06170">
    <property type="entry name" value="LuxR_C_like"/>
    <property type="match status" value="1"/>
</dbReference>
<dbReference type="Pfam" id="PF25873">
    <property type="entry name" value="WHD_MalT"/>
    <property type="match status" value="1"/>
</dbReference>
<dbReference type="PANTHER" id="PTHR44688:SF16">
    <property type="entry name" value="DNA-BINDING TRANSCRIPTIONAL ACTIVATOR DEVR_DOSR"/>
    <property type="match status" value="1"/>
</dbReference>
<dbReference type="EMBL" id="BNJJ01000037">
    <property type="protein sequence ID" value="GHO89444.1"/>
    <property type="molecule type" value="Genomic_DNA"/>
</dbReference>
<dbReference type="InterPro" id="IPR027417">
    <property type="entry name" value="P-loop_NTPase"/>
</dbReference>
<dbReference type="InterPro" id="IPR011990">
    <property type="entry name" value="TPR-like_helical_dom_sf"/>
</dbReference>
<evidence type="ECO:0000256" key="2">
    <source>
        <dbReference type="ARBA" id="ARBA00023125"/>
    </source>
</evidence>
<evidence type="ECO:0000259" key="4">
    <source>
        <dbReference type="PROSITE" id="PS50043"/>
    </source>
</evidence>
<dbReference type="InterPro" id="IPR059106">
    <property type="entry name" value="WHD_MalT"/>
</dbReference>
<dbReference type="InterPro" id="IPR036388">
    <property type="entry name" value="WH-like_DNA-bd_sf"/>
</dbReference>
<proteinExistence type="predicted"/>
<dbReference type="PANTHER" id="PTHR44688">
    <property type="entry name" value="DNA-BINDING TRANSCRIPTIONAL ACTIVATOR DEVR_DOSR"/>
    <property type="match status" value="1"/>
</dbReference>
<organism evidence="5 6">
    <name type="scientific">Dictyobacter formicarum</name>
    <dbReference type="NCBI Taxonomy" id="2778368"/>
    <lineage>
        <taxon>Bacteria</taxon>
        <taxon>Bacillati</taxon>
        <taxon>Chloroflexota</taxon>
        <taxon>Ktedonobacteria</taxon>
        <taxon>Ktedonobacterales</taxon>
        <taxon>Dictyobacteraceae</taxon>
        <taxon>Dictyobacter</taxon>
    </lineage>
</organism>
<accession>A0ABQ3VT30</accession>
<dbReference type="Gene3D" id="1.25.40.10">
    <property type="entry name" value="Tetratricopeptide repeat domain"/>
    <property type="match status" value="1"/>
</dbReference>
<evidence type="ECO:0000256" key="3">
    <source>
        <dbReference type="ARBA" id="ARBA00023163"/>
    </source>
</evidence>
<comment type="caution">
    <text evidence="5">The sequence shown here is derived from an EMBL/GenBank/DDBJ whole genome shotgun (WGS) entry which is preliminary data.</text>
</comment>
<gene>
    <name evidence="5" type="primary">malT_4</name>
    <name evidence="5" type="ORF">KSZ_74500</name>
</gene>
<reference evidence="5 6" key="1">
    <citation type="journal article" date="2021" name="Int. J. Syst. Evol. Microbiol.">
        <title>Reticulibacter mediterranei gen. nov., sp. nov., within the new family Reticulibacteraceae fam. nov., and Ktedonospora formicarum gen. nov., sp. nov., Ktedonobacter robiniae sp. nov., Dictyobacter formicarum sp. nov. and Dictyobacter arantiisoli sp. nov., belonging to the class Ktedonobacteria.</title>
        <authorList>
            <person name="Yabe S."/>
            <person name="Zheng Y."/>
            <person name="Wang C.M."/>
            <person name="Sakai Y."/>
            <person name="Abe K."/>
            <person name="Yokota A."/>
            <person name="Donadio S."/>
            <person name="Cavaletti L."/>
            <person name="Monciardini P."/>
        </authorList>
    </citation>
    <scope>NUCLEOTIDE SEQUENCE [LARGE SCALE GENOMIC DNA]</scope>
    <source>
        <strain evidence="5 6">SOSP1-9</strain>
    </source>
</reference>
<keyword evidence="3" id="KW-0804">Transcription</keyword>
<dbReference type="PROSITE" id="PS50043">
    <property type="entry name" value="HTH_LUXR_2"/>
    <property type="match status" value="1"/>
</dbReference>
<dbReference type="SUPFAM" id="SSF52540">
    <property type="entry name" value="P-loop containing nucleoside triphosphate hydrolases"/>
    <property type="match status" value="1"/>
</dbReference>
<keyword evidence="2" id="KW-0238">DNA-binding</keyword>
<protein>
    <submittedName>
        <fullName evidence="5">HTH-type transcriptional regulator MalT</fullName>
    </submittedName>
</protein>
<evidence type="ECO:0000313" key="5">
    <source>
        <dbReference type="EMBL" id="GHO89444.1"/>
    </source>
</evidence>
<dbReference type="Gene3D" id="1.10.10.10">
    <property type="entry name" value="Winged helix-like DNA-binding domain superfamily/Winged helix DNA-binding domain"/>
    <property type="match status" value="1"/>
</dbReference>
<dbReference type="SMART" id="SM00421">
    <property type="entry name" value="HTH_LUXR"/>
    <property type="match status" value="1"/>
</dbReference>
<dbReference type="Proteomes" id="UP000635565">
    <property type="component" value="Unassembled WGS sequence"/>
</dbReference>
<dbReference type="InterPro" id="IPR000792">
    <property type="entry name" value="Tscrpt_reg_LuxR_C"/>
</dbReference>
<dbReference type="RefSeq" id="WP_201366980.1">
    <property type="nucleotide sequence ID" value="NZ_BNJJ01000037.1"/>
</dbReference>
<evidence type="ECO:0000313" key="6">
    <source>
        <dbReference type="Proteomes" id="UP000635565"/>
    </source>
</evidence>
<name>A0ABQ3VT30_9CHLR</name>
<dbReference type="Pfam" id="PF00196">
    <property type="entry name" value="GerE"/>
    <property type="match status" value="1"/>
</dbReference>
<keyword evidence="1" id="KW-0805">Transcription regulation</keyword>
<keyword evidence="6" id="KW-1185">Reference proteome</keyword>
<dbReference type="InterPro" id="IPR016032">
    <property type="entry name" value="Sig_transdc_resp-reg_C-effctor"/>
</dbReference>
<dbReference type="SUPFAM" id="SSF48452">
    <property type="entry name" value="TPR-like"/>
    <property type="match status" value="1"/>
</dbReference>
<dbReference type="InterPro" id="IPR041617">
    <property type="entry name" value="TPR_MalT"/>
</dbReference>
<sequence length="1037" mass="116726">MPRYAHTQLRWSEHDQSYLLFIGDQASEQALTSEWLEQNTSFAFHSRSGSRYTVRKQRVQRGSIYWYAYQRQHQRVVKRYLGKTTDLTYARLEEIARLLEGTPNTHQYALEEPGQAPLSLQLAPVEASPLLLSKLSPPGLHTSLLDRSRLLTLLDAGCEVPFTLLSAPAGFGKTTLVSQWLAARRASLPPTEIGWVALEASDNDLLRFWRYLIAACQAFQVDLQEVRTALASLAPQPPFLPSSLEAMLTTLLNVLAQAPTQGILVLEDYHVITNPLIHETLAFFLEHLPATLHLIMITRSDPPFSLARLRARNALYEIRAADLRFSQEESTLLLQQALSFPLETSTLQRLHAQLEGWGAGLHLVKLALQRTSTPAEGEQALARFPLGNASLQEYFVSEVLALQPEPVQQFLLQTTILTRLTASLCDAITTQDNSQNMLTQLERLDLFLAPLHNDGQWYRYHALFAEAVRHEARRRLDEEQLRKLAARASHWYEAHGYPGEAIDTALNAQDYVRAASLIERSIEGQIFPGEIQEPHTLYSWLKQLPDTLLGQQPVLCLSYATTLLFRSPSWLPDTATQRSVEKLLHNAEHGFRIVNQQTKLGELYAFRALLALRQGDMPAVTQYAKQALDWLPQMQGRQPGMQGTHAIWRGLSLSIVAEEWIEAGHFPEARAALLESQALCAAVENHYFQRVAMIKLAQVFFEQGENQQATALHRQVLTSSREDGPVYALCSALSGLAALCYENNELQSASQYAQEAITVSQSQHLVYHEVRAALILARAQQAQGQTLVAQQQLAALLDKIPLSLPLLSQEIQMAQARLALFVGDQITIHRWATGRKPQHNFSQEIEEELLVARWLRSQGKLEEASRQLERLLLATQEAEYTRRMLEIQVEMVLVATASKRKTEALHLLREVLTRAFAGNSQRLFLDAGEQMAILLRSLLPQVHGQPLLTYMRALLSAFPAQEQSDTQTLASSLIEPLSPQERRVLRLLVQQRSNADIANELVVSVNTVRTQVQSIYYKLGVHTRAAASEVARELHLV</sequence>
<evidence type="ECO:0000256" key="1">
    <source>
        <dbReference type="ARBA" id="ARBA00023015"/>
    </source>
</evidence>
<dbReference type="Pfam" id="PF17874">
    <property type="entry name" value="TPR_MalT"/>
    <property type="match status" value="1"/>
</dbReference>